<proteinExistence type="predicted"/>
<feature type="domain" description="MPN" evidence="1">
    <location>
        <begin position="118"/>
        <end position="246"/>
    </location>
</feature>
<dbReference type="Pfam" id="PF01398">
    <property type="entry name" value="JAB"/>
    <property type="match status" value="1"/>
</dbReference>
<reference evidence="2" key="1">
    <citation type="submission" date="2021-09" db="EMBL/GenBank/DDBJ databases">
        <authorList>
            <consortium name="AG Swart"/>
            <person name="Singh M."/>
            <person name="Singh A."/>
            <person name="Seah K."/>
            <person name="Emmerich C."/>
        </authorList>
    </citation>
    <scope>NUCLEOTIDE SEQUENCE</scope>
    <source>
        <strain evidence="2">ATCC30299</strain>
    </source>
</reference>
<keyword evidence="3" id="KW-1185">Reference proteome</keyword>
<comment type="caution">
    <text evidence="2">The sequence shown here is derived from an EMBL/GenBank/DDBJ whole genome shotgun (WGS) entry which is preliminary data.</text>
</comment>
<dbReference type="GO" id="GO:0005768">
    <property type="term" value="C:endosome"/>
    <property type="evidence" value="ECO:0007669"/>
    <property type="project" value="TreeGrafter"/>
</dbReference>
<dbReference type="GO" id="GO:0016020">
    <property type="term" value="C:membrane"/>
    <property type="evidence" value="ECO:0007669"/>
    <property type="project" value="TreeGrafter"/>
</dbReference>
<name>A0AAU9JHR0_9CILI</name>
<dbReference type="GO" id="GO:0061578">
    <property type="term" value="F:K63-linked deubiquitinase activity"/>
    <property type="evidence" value="ECO:0007669"/>
    <property type="project" value="TreeGrafter"/>
</dbReference>
<gene>
    <name evidence="2" type="ORF">BSTOLATCC_MIC36403</name>
</gene>
<evidence type="ECO:0000313" key="2">
    <source>
        <dbReference type="EMBL" id="CAG9324617.1"/>
    </source>
</evidence>
<dbReference type="Gene3D" id="3.40.140.10">
    <property type="entry name" value="Cytidine Deaminase, domain 2"/>
    <property type="match status" value="1"/>
</dbReference>
<accession>A0AAU9JHR0</accession>
<dbReference type="InterPro" id="IPR037518">
    <property type="entry name" value="MPN"/>
</dbReference>
<dbReference type="SUPFAM" id="SSF102712">
    <property type="entry name" value="JAB1/MPN domain"/>
    <property type="match status" value="1"/>
</dbReference>
<dbReference type="PANTHER" id="PTHR12947">
    <property type="entry name" value="AMSH-LIKE PROTEASE"/>
    <property type="match status" value="1"/>
</dbReference>
<sequence>MDSVETRLESLIRPIPIENWRRLEDYIQQAHQLKARGDSMYNHGKYIEAHTAFKMFLNLMRDIRSHNSCNSIGYKKQLFQLNQDIPLIRNLVSDCSRSVINADKNVPSLISSAEIPKRVIIPQEIIDHFIALSFSNTERNVETLGILAGIPSNTELAIKALILPNQRGASDTCECLDDETLFTALEQHKWQVLGWIHTHPQHDLFLSSVDMHTHSSYQWLLPEAIAIVYAPLHPQQIGVFKLTERGMQEIRACRERGFHPHSEGLFEESRNVSIESGVRFEVVDLR</sequence>
<dbReference type="EMBL" id="CAJZBQ010000036">
    <property type="protein sequence ID" value="CAG9324617.1"/>
    <property type="molecule type" value="Genomic_DNA"/>
</dbReference>
<dbReference type="PANTHER" id="PTHR12947:SF13">
    <property type="entry name" value="FI19924P1"/>
    <property type="match status" value="1"/>
</dbReference>
<organism evidence="2 3">
    <name type="scientific">Blepharisma stoltei</name>
    <dbReference type="NCBI Taxonomy" id="1481888"/>
    <lineage>
        <taxon>Eukaryota</taxon>
        <taxon>Sar</taxon>
        <taxon>Alveolata</taxon>
        <taxon>Ciliophora</taxon>
        <taxon>Postciliodesmatophora</taxon>
        <taxon>Heterotrichea</taxon>
        <taxon>Heterotrichida</taxon>
        <taxon>Blepharismidae</taxon>
        <taxon>Blepharisma</taxon>
    </lineage>
</organism>
<dbReference type="SMART" id="SM00232">
    <property type="entry name" value="JAB_MPN"/>
    <property type="match status" value="1"/>
</dbReference>
<dbReference type="PROSITE" id="PS50249">
    <property type="entry name" value="MPN"/>
    <property type="match status" value="1"/>
</dbReference>
<evidence type="ECO:0000313" key="3">
    <source>
        <dbReference type="Proteomes" id="UP001162131"/>
    </source>
</evidence>
<dbReference type="InterPro" id="IPR000555">
    <property type="entry name" value="JAMM/MPN+_dom"/>
</dbReference>
<dbReference type="AlphaFoldDB" id="A0AAU9JHR0"/>
<dbReference type="GO" id="GO:0070536">
    <property type="term" value="P:protein K63-linked deubiquitination"/>
    <property type="evidence" value="ECO:0007669"/>
    <property type="project" value="TreeGrafter"/>
</dbReference>
<evidence type="ECO:0000259" key="1">
    <source>
        <dbReference type="PROSITE" id="PS50249"/>
    </source>
</evidence>
<dbReference type="Proteomes" id="UP001162131">
    <property type="component" value="Unassembled WGS sequence"/>
</dbReference>
<protein>
    <recommendedName>
        <fullName evidence="1">MPN domain-containing protein</fullName>
    </recommendedName>
</protein>
<dbReference type="GO" id="GO:0008237">
    <property type="term" value="F:metallopeptidase activity"/>
    <property type="evidence" value="ECO:0007669"/>
    <property type="project" value="InterPro"/>
</dbReference>